<dbReference type="AlphaFoldDB" id="A0AAX4KYH7"/>
<evidence type="ECO:0000313" key="2">
    <source>
        <dbReference type="EMBL" id="WWQ59903.1"/>
    </source>
</evidence>
<keyword evidence="1" id="KW-0812">Transmembrane</keyword>
<evidence type="ECO:0000313" key="3">
    <source>
        <dbReference type="Proteomes" id="UP001432202"/>
    </source>
</evidence>
<feature type="transmembrane region" description="Helical" evidence="1">
    <location>
        <begin position="176"/>
        <end position="193"/>
    </location>
</feature>
<feature type="transmembrane region" description="Helical" evidence="1">
    <location>
        <begin position="7"/>
        <end position="34"/>
    </location>
</feature>
<organism evidence="2 3">
    <name type="scientific">Sulfolobus tengchongensis</name>
    <dbReference type="NCBI Taxonomy" id="207809"/>
    <lineage>
        <taxon>Archaea</taxon>
        <taxon>Thermoproteota</taxon>
        <taxon>Thermoprotei</taxon>
        <taxon>Sulfolobales</taxon>
        <taxon>Sulfolobaceae</taxon>
        <taxon>Sulfolobus</taxon>
    </lineage>
</organism>
<keyword evidence="1" id="KW-1133">Transmembrane helix</keyword>
<proteinExistence type="predicted"/>
<evidence type="ECO:0008006" key="4">
    <source>
        <dbReference type="Google" id="ProtNLM"/>
    </source>
</evidence>
<feature type="transmembrane region" description="Helical" evidence="1">
    <location>
        <begin position="40"/>
        <end position="60"/>
    </location>
</feature>
<protein>
    <recommendedName>
        <fullName evidence="4">Cobalt transport protein</fullName>
    </recommendedName>
</protein>
<accession>A0AAX4KYH7</accession>
<keyword evidence="1" id="KW-0472">Membrane</keyword>
<reference evidence="2 3" key="1">
    <citation type="submission" date="2024-02" db="EMBL/GenBank/DDBJ databases">
        <title>STSV induces naive adaptation in Sulfolobus.</title>
        <authorList>
            <person name="Xiang X."/>
            <person name="Song M."/>
        </authorList>
    </citation>
    <scope>NUCLEOTIDE SEQUENCE [LARGE SCALE GENOMIC DNA]</scope>
    <source>
        <strain evidence="2 3">RT2</strain>
    </source>
</reference>
<keyword evidence="3" id="KW-1185">Reference proteome</keyword>
<sequence length="195" mass="22971">MKVKIFFMLIFSILVYISSIFFSFIIPFLVTLFILYRRTWVIVIEIIITVFSFFLLHVLSKASIYEYTLRALTLVNVFLISSDYTDRSSIIDLFGYKGIPIVIAFTYYPRFYEIMQKVSFYARIRRINLLNLKKILLPIIVEIIKIADNLYVAYTVKLFGEYNYNNKKNLKPAREDILFLVIGVSTLCLSLFLNI</sequence>
<evidence type="ECO:0000256" key="1">
    <source>
        <dbReference type="SAM" id="Phobius"/>
    </source>
</evidence>
<dbReference type="EMBL" id="CP146016">
    <property type="protein sequence ID" value="WWQ59903.1"/>
    <property type="molecule type" value="Genomic_DNA"/>
</dbReference>
<gene>
    <name evidence="2" type="ORF">V6M85_10575</name>
</gene>
<dbReference type="RefSeq" id="WP_338599749.1">
    <property type="nucleotide sequence ID" value="NZ_CP146016.1"/>
</dbReference>
<dbReference type="GeneID" id="89337218"/>
<name>A0AAX4KYH7_9CREN</name>
<dbReference type="Proteomes" id="UP001432202">
    <property type="component" value="Chromosome"/>
</dbReference>